<name>A0A9P9I9K9_9HYPO</name>
<organism evidence="2 3">
    <name type="scientific">Dactylonectria estremocensis</name>
    <dbReference type="NCBI Taxonomy" id="1079267"/>
    <lineage>
        <taxon>Eukaryota</taxon>
        <taxon>Fungi</taxon>
        <taxon>Dikarya</taxon>
        <taxon>Ascomycota</taxon>
        <taxon>Pezizomycotina</taxon>
        <taxon>Sordariomycetes</taxon>
        <taxon>Hypocreomycetidae</taxon>
        <taxon>Hypocreales</taxon>
        <taxon>Nectriaceae</taxon>
        <taxon>Dactylonectria</taxon>
    </lineage>
</organism>
<evidence type="ECO:0000313" key="3">
    <source>
        <dbReference type="Proteomes" id="UP000717696"/>
    </source>
</evidence>
<dbReference type="AlphaFoldDB" id="A0A9P9I9K9"/>
<proteinExistence type="predicted"/>
<gene>
    <name evidence="2" type="ORF">B0J13DRAFT_576392</name>
</gene>
<dbReference type="OrthoDB" id="5111189at2759"/>
<feature type="region of interest" description="Disordered" evidence="1">
    <location>
        <begin position="28"/>
        <end position="53"/>
    </location>
</feature>
<dbReference type="Proteomes" id="UP000717696">
    <property type="component" value="Unassembled WGS sequence"/>
</dbReference>
<reference evidence="2" key="1">
    <citation type="journal article" date="2021" name="Nat. Commun.">
        <title>Genetic determinants of endophytism in the Arabidopsis root mycobiome.</title>
        <authorList>
            <person name="Mesny F."/>
            <person name="Miyauchi S."/>
            <person name="Thiergart T."/>
            <person name="Pickel B."/>
            <person name="Atanasova L."/>
            <person name="Karlsson M."/>
            <person name="Huettel B."/>
            <person name="Barry K.W."/>
            <person name="Haridas S."/>
            <person name="Chen C."/>
            <person name="Bauer D."/>
            <person name="Andreopoulos W."/>
            <person name="Pangilinan J."/>
            <person name="LaButti K."/>
            <person name="Riley R."/>
            <person name="Lipzen A."/>
            <person name="Clum A."/>
            <person name="Drula E."/>
            <person name="Henrissat B."/>
            <person name="Kohler A."/>
            <person name="Grigoriev I.V."/>
            <person name="Martin F.M."/>
            <person name="Hacquard S."/>
        </authorList>
    </citation>
    <scope>NUCLEOTIDE SEQUENCE</scope>
    <source>
        <strain evidence="2">MPI-CAGE-AT-0021</strain>
    </source>
</reference>
<evidence type="ECO:0000313" key="2">
    <source>
        <dbReference type="EMBL" id="KAH7111962.1"/>
    </source>
</evidence>
<accession>A0A9P9I9K9</accession>
<comment type="caution">
    <text evidence="2">The sequence shown here is derived from an EMBL/GenBank/DDBJ whole genome shotgun (WGS) entry which is preliminary data.</text>
</comment>
<protein>
    <submittedName>
        <fullName evidence="2">Uncharacterized protein</fullName>
    </submittedName>
</protein>
<dbReference type="EMBL" id="JAGMUU010000053">
    <property type="protein sequence ID" value="KAH7111962.1"/>
    <property type="molecule type" value="Genomic_DNA"/>
</dbReference>
<keyword evidence="3" id="KW-1185">Reference proteome</keyword>
<sequence>MSQKYNYNHVVQELTELLAHGPCRRVDQQSLHDDDSSCNSHDLSGGDDVPSRGDDDVPCGAVVLWDMLEVTKAYHRKIWRKEWMGAPGFSSKSIEDMELSLAKYLTRFSRLMANESCSGFHWLQHRDDAGQRTSNPNPKILSSMNETMDQWYMQTAFRESHLSDKLQETLKPHLGCQLDSSPDLTLNTLSKRQFTALALHHNLRTLIIVMHSLGCESGAAWGGMILKHAGKRIVDAVAGKTVA</sequence>
<evidence type="ECO:0000256" key="1">
    <source>
        <dbReference type="SAM" id="MobiDB-lite"/>
    </source>
</evidence>